<dbReference type="NCBIfam" id="TIGR02937">
    <property type="entry name" value="sigma70-ECF"/>
    <property type="match status" value="1"/>
</dbReference>
<evidence type="ECO:0000256" key="2">
    <source>
        <dbReference type="ARBA" id="ARBA00023015"/>
    </source>
</evidence>
<comment type="caution">
    <text evidence="8">The sequence shown here is derived from an EMBL/GenBank/DDBJ whole genome shotgun (WGS) entry which is preliminary data.</text>
</comment>
<gene>
    <name evidence="8" type="ORF">IAD03_08890</name>
</gene>
<evidence type="ECO:0000313" key="8">
    <source>
        <dbReference type="EMBL" id="HIS79472.1"/>
    </source>
</evidence>
<dbReference type="InterPro" id="IPR039425">
    <property type="entry name" value="RNA_pol_sigma-70-like"/>
</dbReference>
<dbReference type="Gene3D" id="1.10.10.10">
    <property type="entry name" value="Winged helix-like DNA-binding domain superfamily/Winged helix DNA-binding domain"/>
    <property type="match status" value="1"/>
</dbReference>
<dbReference type="GO" id="GO:0006352">
    <property type="term" value="P:DNA-templated transcription initiation"/>
    <property type="evidence" value="ECO:0007669"/>
    <property type="project" value="InterPro"/>
</dbReference>
<dbReference type="InterPro" id="IPR013249">
    <property type="entry name" value="RNA_pol_sigma70_r4_t2"/>
</dbReference>
<dbReference type="InterPro" id="IPR013324">
    <property type="entry name" value="RNA_pol_sigma_r3/r4-like"/>
</dbReference>
<keyword evidence="4" id="KW-0238">DNA-binding</keyword>
<sequence>MQAESKRAVEGFPRPVLIRCPPPASLLLKAVRLLLSRPAALLLADSGRTGQAEKEARTEQYLTEFGSNILRFAYSYLHNQSDAEEVLQETMIRFWTCQPVFENEIHAKAWFLRVAANLSKNRLRYNRFRTTDELGETLAEEEREDLSFVWEAVKSLPVKYRESIHLFYQEGYSTPQIARILGQKEATVRSHLQRRRMRLKEILKEEYDFEDGI</sequence>
<organism evidence="8 9">
    <name type="scientific">Candidatus Caccousia stercoris</name>
    <dbReference type="NCBI Taxonomy" id="2840723"/>
    <lineage>
        <taxon>Bacteria</taxon>
        <taxon>Bacillati</taxon>
        <taxon>Bacillota</taxon>
        <taxon>Clostridia</taxon>
        <taxon>Eubacteriales</taxon>
        <taxon>Oscillospiraceae</taxon>
        <taxon>Oscillospiraceae incertae sedis</taxon>
        <taxon>Candidatus Caccousia</taxon>
    </lineage>
</organism>
<keyword evidence="3" id="KW-0731">Sigma factor</keyword>
<evidence type="ECO:0000256" key="4">
    <source>
        <dbReference type="ARBA" id="ARBA00023125"/>
    </source>
</evidence>
<comment type="similarity">
    <text evidence="1">Belongs to the sigma-70 factor family. ECF subfamily.</text>
</comment>
<dbReference type="InterPro" id="IPR007627">
    <property type="entry name" value="RNA_pol_sigma70_r2"/>
</dbReference>
<dbReference type="PANTHER" id="PTHR43133">
    <property type="entry name" value="RNA POLYMERASE ECF-TYPE SIGMA FACTO"/>
    <property type="match status" value="1"/>
</dbReference>
<evidence type="ECO:0000313" key="9">
    <source>
        <dbReference type="Proteomes" id="UP000824141"/>
    </source>
</evidence>
<dbReference type="AlphaFoldDB" id="A0A9D1FTG1"/>
<keyword evidence="2" id="KW-0805">Transcription regulation</keyword>
<accession>A0A9D1FTG1</accession>
<protein>
    <submittedName>
        <fullName evidence="8">Sigma-70 family RNA polymerase sigma factor</fullName>
    </submittedName>
</protein>
<evidence type="ECO:0000259" key="6">
    <source>
        <dbReference type="Pfam" id="PF04542"/>
    </source>
</evidence>
<evidence type="ECO:0000256" key="5">
    <source>
        <dbReference type="ARBA" id="ARBA00023163"/>
    </source>
</evidence>
<keyword evidence="5" id="KW-0804">Transcription</keyword>
<dbReference type="Pfam" id="PF08281">
    <property type="entry name" value="Sigma70_r4_2"/>
    <property type="match status" value="1"/>
</dbReference>
<dbReference type="Pfam" id="PF04542">
    <property type="entry name" value="Sigma70_r2"/>
    <property type="match status" value="1"/>
</dbReference>
<dbReference type="SUPFAM" id="SSF88659">
    <property type="entry name" value="Sigma3 and sigma4 domains of RNA polymerase sigma factors"/>
    <property type="match status" value="1"/>
</dbReference>
<reference evidence="8" key="2">
    <citation type="journal article" date="2021" name="PeerJ">
        <title>Extensive microbial diversity within the chicken gut microbiome revealed by metagenomics and culture.</title>
        <authorList>
            <person name="Gilroy R."/>
            <person name="Ravi A."/>
            <person name="Getino M."/>
            <person name="Pursley I."/>
            <person name="Horton D.L."/>
            <person name="Alikhan N.F."/>
            <person name="Baker D."/>
            <person name="Gharbi K."/>
            <person name="Hall N."/>
            <person name="Watson M."/>
            <person name="Adriaenssens E.M."/>
            <person name="Foster-Nyarko E."/>
            <person name="Jarju S."/>
            <person name="Secka A."/>
            <person name="Antonio M."/>
            <person name="Oren A."/>
            <person name="Chaudhuri R.R."/>
            <person name="La Ragione R."/>
            <person name="Hildebrand F."/>
            <person name="Pallen M.J."/>
        </authorList>
    </citation>
    <scope>NUCLEOTIDE SEQUENCE</scope>
    <source>
        <strain evidence="8">6086</strain>
    </source>
</reference>
<dbReference type="GO" id="GO:0003677">
    <property type="term" value="F:DNA binding"/>
    <property type="evidence" value="ECO:0007669"/>
    <property type="project" value="UniProtKB-KW"/>
</dbReference>
<dbReference type="Proteomes" id="UP000824141">
    <property type="component" value="Unassembled WGS sequence"/>
</dbReference>
<dbReference type="EMBL" id="DVJM01000187">
    <property type="protein sequence ID" value="HIS79472.1"/>
    <property type="molecule type" value="Genomic_DNA"/>
</dbReference>
<feature type="domain" description="RNA polymerase sigma-70 region 2" evidence="6">
    <location>
        <begin position="67"/>
        <end position="127"/>
    </location>
</feature>
<evidence type="ECO:0000256" key="1">
    <source>
        <dbReference type="ARBA" id="ARBA00010641"/>
    </source>
</evidence>
<reference evidence="8" key="1">
    <citation type="submission" date="2020-10" db="EMBL/GenBank/DDBJ databases">
        <authorList>
            <person name="Gilroy R."/>
        </authorList>
    </citation>
    <scope>NUCLEOTIDE SEQUENCE</scope>
    <source>
        <strain evidence="8">6086</strain>
    </source>
</reference>
<name>A0A9D1FTG1_9FIRM</name>
<dbReference type="InterPro" id="IPR013325">
    <property type="entry name" value="RNA_pol_sigma_r2"/>
</dbReference>
<dbReference type="InterPro" id="IPR036388">
    <property type="entry name" value="WH-like_DNA-bd_sf"/>
</dbReference>
<dbReference type="Gene3D" id="1.10.1740.10">
    <property type="match status" value="1"/>
</dbReference>
<dbReference type="SUPFAM" id="SSF88946">
    <property type="entry name" value="Sigma2 domain of RNA polymerase sigma factors"/>
    <property type="match status" value="1"/>
</dbReference>
<dbReference type="InterPro" id="IPR014284">
    <property type="entry name" value="RNA_pol_sigma-70_dom"/>
</dbReference>
<dbReference type="PANTHER" id="PTHR43133:SF8">
    <property type="entry name" value="RNA POLYMERASE SIGMA FACTOR HI_1459-RELATED"/>
    <property type="match status" value="1"/>
</dbReference>
<evidence type="ECO:0000259" key="7">
    <source>
        <dbReference type="Pfam" id="PF08281"/>
    </source>
</evidence>
<proteinExistence type="inferred from homology"/>
<dbReference type="GO" id="GO:0016987">
    <property type="term" value="F:sigma factor activity"/>
    <property type="evidence" value="ECO:0007669"/>
    <property type="project" value="UniProtKB-KW"/>
</dbReference>
<evidence type="ECO:0000256" key="3">
    <source>
        <dbReference type="ARBA" id="ARBA00023082"/>
    </source>
</evidence>
<feature type="domain" description="RNA polymerase sigma factor 70 region 4 type 2" evidence="7">
    <location>
        <begin position="150"/>
        <end position="199"/>
    </location>
</feature>